<protein>
    <submittedName>
        <fullName evidence="9">Response regulator</fullName>
    </submittedName>
</protein>
<keyword evidence="5" id="KW-0804">Transcription</keyword>
<dbReference type="PROSITE" id="PS50045">
    <property type="entry name" value="SIGMA54_INTERACT_4"/>
    <property type="match status" value="1"/>
</dbReference>
<dbReference type="InterPro" id="IPR002078">
    <property type="entry name" value="Sigma_54_int"/>
</dbReference>
<accession>A0A372NP31</accession>
<evidence type="ECO:0000256" key="2">
    <source>
        <dbReference type="ARBA" id="ARBA00022840"/>
    </source>
</evidence>
<feature type="domain" description="Response regulatory" evidence="8">
    <location>
        <begin position="4"/>
        <end position="118"/>
    </location>
</feature>
<keyword evidence="10" id="KW-1185">Reference proteome</keyword>
<dbReference type="SMART" id="SM00382">
    <property type="entry name" value="AAA"/>
    <property type="match status" value="1"/>
</dbReference>
<dbReference type="CDD" id="cd00009">
    <property type="entry name" value="AAA"/>
    <property type="match status" value="1"/>
</dbReference>
<evidence type="ECO:0000256" key="1">
    <source>
        <dbReference type="ARBA" id="ARBA00022741"/>
    </source>
</evidence>
<dbReference type="Proteomes" id="UP000264217">
    <property type="component" value="Unassembled WGS sequence"/>
</dbReference>
<evidence type="ECO:0000259" key="8">
    <source>
        <dbReference type="PROSITE" id="PS50110"/>
    </source>
</evidence>
<dbReference type="SUPFAM" id="SSF52172">
    <property type="entry name" value="CheY-like"/>
    <property type="match status" value="1"/>
</dbReference>
<keyword evidence="3" id="KW-0805">Transcription regulation</keyword>
<dbReference type="Pfam" id="PF25601">
    <property type="entry name" value="AAA_lid_14"/>
    <property type="match status" value="1"/>
</dbReference>
<gene>
    <name evidence="9" type="ORF">D0C36_17175</name>
</gene>
<dbReference type="FunFam" id="3.40.50.300:FF:000006">
    <property type="entry name" value="DNA-binding transcriptional regulator NtrC"/>
    <property type="match status" value="1"/>
</dbReference>
<name>A0A372NP31_9SPHI</name>
<dbReference type="InterPro" id="IPR058031">
    <property type="entry name" value="AAA_lid_NorR"/>
</dbReference>
<dbReference type="Gene3D" id="1.10.8.60">
    <property type="match status" value="1"/>
</dbReference>
<dbReference type="OrthoDB" id="9767722at2"/>
<dbReference type="InterPro" id="IPR025662">
    <property type="entry name" value="Sigma_54_int_dom_ATP-bd_1"/>
</dbReference>
<dbReference type="AlphaFoldDB" id="A0A372NP31"/>
<dbReference type="EMBL" id="QWDC01000003">
    <property type="protein sequence ID" value="RFZ90694.1"/>
    <property type="molecule type" value="Genomic_DNA"/>
</dbReference>
<evidence type="ECO:0000256" key="5">
    <source>
        <dbReference type="ARBA" id="ARBA00023163"/>
    </source>
</evidence>
<dbReference type="CDD" id="cd17534">
    <property type="entry name" value="REC_DC-like"/>
    <property type="match status" value="1"/>
</dbReference>
<dbReference type="InterPro" id="IPR003593">
    <property type="entry name" value="AAA+_ATPase"/>
</dbReference>
<comment type="caution">
    <text evidence="9">The sequence shown here is derived from an EMBL/GenBank/DDBJ whole genome shotgun (WGS) entry which is preliminary data.</text>
</comment>
<keyword evidence="6" id="KW-0597">Phosphoprotein</keyword>
<evidence type="ECO:0000313" key="10">
    <source>
        <dbReference type="Proteomes" id="UP000264217"/>
    </source>
</evidence>
<dbReference type="InterPro" id="IPR027417">
    <property type="entry name" value="P-loop_NTPase"/>
</dbReference>
<dbReference type="InterPro" id="IPR011006">
    <property type="entry name" value="CheY-like_superfamily"/>
</dbReference>
<keyword evidence="4" id="KW-0238">DNA-binding</keyword>
<dbReference type="Gene3D" id="1.10.10.60">
    <property type="entry name" value="Homeodomain-like"/>
    <property type="match status" value="1"/>
</dbReference>
<evidence type="ECO:0000259" key="7">
    <source>
        <dbReference type="PROSITE" id="PS50045"/>
    </source>
</evidence>
<dbReference type="PANTHER" id="PTHR32071">
    <property type="entry name" value="TRANSCRIPTIONAL REGULATORY PROTEIN"/>
    <property type="match status" value="1"/>
</dbReference>
<dbReference type="PROSITE" id="PS00688">
    <property type="entry name" value="SIGMA54_INTERACT_3"/>
    <property type="match status" value="1"/>
</dbReference>
<dbReference type="GO" id="GO:0006355">
    <property type="term" value="P:regulation of DNA-templated transcription"/>
    <property type="evidence" value="ECO:0007669"/>
    <property type="project" value="InterPro"/>
</dbReference>
<dbReference type="PROSITE" id="PS00676">
    <property type="entry name" value="SIGMA54_INTERACT_2"/>
    <property type="match status" value="1"/>
</dbReference>
<dbReference type="RefSeq" id="WP_117392900.1">
    <property type="nucleotide sequence ID" value="NZ_QWDC01000003.1"/>
</dbReference>
<evidence type="ECO:0000256" key="6">
    <source>
        <dbReference type="PROSITE-ProRule" id="PRU00169"/>
    </source>
</evidence>
<evidence type="ECO:0000313" key="9">
    <source>
        <dbReference type="EMBL" id="RFZ90694.1"/>
    </source>
</evidence>
<dbReference type="GO" id="GO:0003677">
    <property type="term" value="F:DNA binding"/>
    <property type="evidence" value="ECO:0007669"/>
    <property type="project" value="UniProtKB-KW"/>
</dbReference>
<dbReference type="PROSITE" id="PS50110">
    <property type="entry name" value="RESPONSE_REGULATORY"/>
    <property type="match status" value="1"/>
</dbReference>
<dbReference type="InterPro" id="IPR001789">
    <property type="entry name" value="Sig_transdc_resp-reg_receiver"/>
</dbReference>
<proteinExistence type="predicted"/>
<dbReference type="Gene3D" id="3.40.50.300">
    <property type="entry name" value="P-loop containing nucleotide triphosphate hydrolases"/>
    <property type="match status" value="1"/>
</dbReference>
<dbReference type="SMART" id="SM00448">
    <property type="entry name" value="REC"/>
    <property type="match status" value="1"/>
</dbReference>
<dbReference type="PANTHER" id="PTHR32071:SF117">
    <property type="entry name" value="PTS-DEPENDENT DIHYDROXYACETONE KINASE OPERON REGULATORY PROTEIN-RELATED"/>
    <property type="match status" value="1"/>
</dbReference>
<feature type="domain" description="Sigma-54 factor interaction" evidence="7">
    <location>
        <begin position="336"/>
        <end position="565"/>
    </location>
</feature>
<dbReference type="InterPro" id="IPR009057">
    <property type="entry name" value="Homeodomain-like_sf"/>
</dbReference>
<dbReference type="GO" id="GO:0000160">
    <property type="term" value="P:phosphorelay signal transduction system"/>
    <property type="evidence" value="ECO:0007669"/>
    <property type="project" value="InterPro"/>
</dbReference>
<dbReference type="SUPFAM" id="SSF46689">
    <property type="entry name" value="Homeodomain-like"/>
    <property type="match status" value="1"/>
</dbReference>
<dbReference type="PROSITE" id="PS00675">
    <property type="entry name" value="SIGMA54_INTERACT_1"/>
    <property type="match status" value="1"/>
</dbReference>
<keyword evidence="2" id="KW-0067">ATP-binding</keyword>
<dbReference type="SUPFAM" id="SSF52540">
    <property type="entry name" value="P-loop containing nucleoside triphosphate hydrolases"/>
    <property type="match status" value="1"/>
</dbReference>
<evidence type="ECO:0000256" key="4">
    <source>
        <dbReference type="ARBA" id="ARBA00023125"/>
    </source>
</evidence>
<dbReference type="Pfam" id="PF00158">
    <property type="entry name" value="Sigma54_activat"/>
    <property type="match status" value="1"/>
</dbReference>
<reference evidence="9 10" key="1">
    <citation type="submission" date="2018-08" db="EMBL/GenBank/DDBJ databases">
        <title>Mucilaginibacter sp. MYSH2.</title>
        <authorList>
            <person name="Seo T."/>
        </authorList>
    </citation>
    <scope>NUCLEOTIDE SEQUENCE [LARGE SCALE GENOMIC DNA]</scope>
    <source>
        <strain evidence="9 10">MYSH2</strain>
    </source>
</reference>
<dbReference type="InterPro" id="IPR025944">
    <property type="entry name" value="Sigma_54_int_dom_CS"/>
</dbReference>
<evidence type="ECO:0000256" key="3">
    <source>
        <dbReference type="ARBA" id="ARBA00023015"/>
    </source>
</evidence>
<dbReference type="Gene3D" id="3.40.50.2300">
    <property type="match status" value="1"/>
</dbReference>
<dbReference type="InterPro" id="IPR025943">
    <property type="entry name" value="Sigma_54_int_dom_ATP-bd_2"/>
</dbReference>
<organism evidence="9 10">
    <name type="scientific">Mucilaginibacter conchicola</name>
    <dbReference type="NCBI Taxonomy" id="2303333"/>
    <lineage>
        <taxon>Bacteria</taxon>
        <taxon>Pseudomonadati</taxon>
        <taxon>Bacteroidota</taxon>
        <taxon>Sphingobacteriia</taxon>
        <taxon>Sphingobacteriales</taxon>
        <taxon>Sphingobacteriaceae</taxon>
        <taxon>Mucilaginibacter</taxon>
    </lineage>
</organism>
<sequence length="648" mass="72758">MSKTILIVEDEFIIADVLSNILETAGYKVCGIADSVGEALGMITEFKPDFILLDIYLKGKLTGIDLAQRLGQMNIPFIYISANSNQKVLEDAKVTNPYGFVVKPFREKDVLVALDIAIYRHENQLEQGERQNALLQKKAAEILSSAENCEHKLLQMGKALQPYIPFEFLSVGGQQQEDDNFYEICFSRIGFDEYQLIGPAELMVVTNLKQHELAGLKSVEKPNPIATWYDEQEFNRLVRSELFKKLLADVYGLRSHLSFPVKTGAGKVYYLNFYSRRPDAYDAAHLVQCNHLRQPLSAFMESLQRLPNNPLFVETGNYSVHHEVSASHSSNLFNGIIGNSHLLLTVFDHVAQVSPSDCSVLILGESGTGKEKIAERIHALSARKDKPFIRINCAALPATLIDSELFGHEKGAFTGAYERKTGKFEQAHTGTIFLDEIGELPRESQSKLLRVLQEKEIERIGGRSTIKTDVRIIAATNRDLDKEVAEGHFRLDLFYRINVFPINMPPLRDRKEDLADLAAHFLKIYTRKTGKNIRGITQGVLDSMMEYHWPGNIRELENLIERNVLLTRDDMISSMALPTQPEPVVVNVAADTSAITMRDGERAHILAALKKCNGKIWGEGGAASLLNLPPTTLNSKMKKLGIRKDYRV</sequence>
<feature type="modified residue" description="4-aspartylphosphate" evidence="6">
    <location>
        <position position="54"/>
    </location>
</feature>
<dbReference type="Pfam" id="PF00072">
    <property type="entry name" value="Response_reg"/>
    <property type="match status" value="1"/>
</dbReference>
<keyword evidence="1" id="KW-0547">Nucleotide-binding</keyword>
<dbReference type="GO" id="GO:0005524">
    <property type="term" value="F:ATP binding"/>
    <property type="evidence" value="ECO:0007669"/>
    <property type="project" value="UniProtKB-KW"/>
</dbReference>